<keyword evidence="1" id="KW-0238">DNA-binding</keyword>
<evidence type="ECO:0000313" key="6">
    <source>
        <dbReference type="Proteomes" id="UP000886845"/>
    </source>
</evidence>
<dbReference type="AlphaFoldDB" id="A0A9D1T3Q1"/>
<dbReference type="SMART" id="SM00422">
    <property type="entry name" value="HTH_MERR"/>
    <property type="match status" value="1"/>
</dbReference>
<proteinExistence type="predicted"/>
<dbReference type="Proteomes" id="UP000886845">
    <property type="component" value="Unassembled WGS sequence"/>
</dbReference>
<dbReference type="PRINTS" id="PR00040">
    <property type="entry name" value="HTHMERR"/>
</dbReference>
<dbReference type="PANTHER" id="PTHR30204:SF98">
    <property type="entry name" value="HTH-TYPE TRANSCRIPTIONAL REGULATOR ADHR"/>
    <property type="match status" value="1"/>
</dbReference>
<feature type="non-terminal residue" evidence="5">
    <location>
        <position position="1"/>
    </location>
</feature>
<dbReference type="PANTHER" id="PTHR30204">
    <property type="entry name" value="REDOX-CYCLING DRUG-SENSING TRANSCRIPTIONAL ACTIVATOR SOXR"/>
    <property type="match status" value="1"/>
</dbReference>
<comment type="caution">
    <text evidence="5">The sequence shown here is derived from an EMBL/GenBank/DDBJ whole genome shotgun (WGS) entry which is preliminary data.</text>
</comment>
<dbReference type="EMBL" id="DVOR01000237">
    <property type="protein sequence ID" value="HIV09959.1"/>
    <property type="molecule type" value="Genomic_DNA"/>
</dbReference>
<reference evidence="5" key="2">
    <citation type="journal article" date="2021" name="PeerJ">
        <title>Extensive microbial diversity within the chicken gut microbiome revealed by metagenomics and culture.</title>
        <authorList>
            <person name="Gilroy R."/>
            <person name="Ravi A."/>
            <person name="Getino M."/>
            <person name="Pursley I."/>
            <person name="Horton D.L."/>
            <person name="Alikhan N.F."/>
            <person name="Baker D."/>
            <person name="Gharbi K."/>
            <person name="Hall N."/>
            <person name="Watson M."/>
            <person name="Adriaenssens E.M."/>
            <person name="Foster-Nyarko E."/>
            <person name="Jarju S."/>
            <person name="Secka A."/>
            <person name="Antonio M."/>
            <person name="Oren A."/>
            <person name="Chaudhuri R.R."/>
            <person name="La Ragione R."/>
            <person name="Hildebrand F."/>
            <person name="Pallen M.J."/>
        </authorList>
    </citation>
    <scope>NUCLEOTIDE SEQUENCE</scope>
    <source>
        <strain evidence="5">35461</strain>
    </source>
</reference>
<accession>A0A9D1T3Q1</accession>
<protein>
    <submittedName>
        <fullName evidence="5">MerR family transcriptional regulator</fullName>
    </submittedName>
</protein>
<feature type="coiled-coil region" evidence="2">
    <location>
        <begin position="87"/>
        <end position="114"/>
    </location>
</feature>
<dbReference type="Gene3D" id="1.10.1660.10">
    <property type="match status" value="1"/>
</dbReference>
<feature type="domain" description="HTH merR-type" evidence="4">
    <location>
        <begin position="6"/>
        <end position="74"/>
    </location>
</feature>
<dbReference type="InterPro" id="IPR000551">
    <property type="entry name" value="MerR-type_HTH_dom"/>
</dbReference>
<organism evidence="5 6">
    <name type="scientific">Candidatus Spyradenecus faecavium</name>
    <dbReference type="NCBI Taxonomy" id="2840947"/>
    <lineage>
        <taxon>Bacteria</taxon>
        <taxon>Pseudomonadati</taxon>
        <taxon>Lentisphaerota</taxon>
        <taxon>Lentisphaeria</taxon>
        <taxon>Lentisphaerales</taxon>
        <taxon>Lentisphaeraceae</taxon>
        <taxon>Lentisphaeraceae incertae sedis</taxon>
        <taxon>Candidatus Spyradenecus</taxon>
    </lineage>
</organism>
<dbReference type="SUPFAM" id="SSF46955">
    <property type="entry name" value="Putative DNA-binding domain"/>
    <property type="match status" value="1"/>
</dbReference>
<gene>
    <name evidence="5" type="ORF">IAC79_07595</name>
</gene>
<dbReference type="PROSITE" id="PS50937">
    <property type="entry name" value="HTH_MERR_2"/>
    <property type="match status" value="1"/>
</dbReference>
<dbReference type="GO" id="GO:0003677">
    <property type="term" value="F:DNA binding"/>
    <property type="evidence" value="ECO:0007669"/>
    <property type="project" value="UniProtKB-KW"/>
</dbReference>
<dbReference type="InterPro" id="IPR047057">
    <property type="entry name" value="MerR_fam"/>
</dbReference>
<reference evidence="5" key="1">
    <citation type="submission" date="2020-10" db="EMBL/GenBank/DDBJ databases">
        <authorList>
            <person name="Gilroy R."/>
        </authorList>
    </citation>
    <scope>NUCLEOTIDE SEQUENCE</scope>
    <source>
        <strain evidence="5">35461</strain>
    </source>
</reference>
<keyword evidence="2" id="KW-0175">Coiled coil</keyword>
<name>A0A9D1T3Q1_9BACT</name>
<feature type="region of interest" description="Disordered" evidence="3">
    <location>
        <begin position="140"/>
        <end position="166"/>
    </location>
</feature>
<evidence type="ECO:0000256" key="1">
    <source>
        <dbReference type="ARBA" id="ARBA00023125"/>
    </source>
</evidence>
<dbReference type="Pfam" id="PF13411">
    <property type="entry name" value="MerR_1"/>
    <property type="match status" value="1"/>
</dbReference>
<evidence type="ECO:0000256" key="3">
    <source>
        <dbReference type="SAM" id="MobiDB-lite"/>
    </source>
</evidence>
<dbReference type="InterPro" id="IPR009061">
    <property type="entry name" value="DNA-bd_dom_put_sf"/>
</dbReference>
<sequence length="166" mass="19164">NERRRAMTIHEVAERTGLTPDTLRWYEKIGLLAPVRKTGGKRNYSEREVRWIGYIKCMRRAALPVDAILEYIRIYRKNAPDSKAKRRAILMEQYELLKKDLEERQQALEYLRLKIDWFDGRVADLEAALKASAPDTLLSGDPELADESHARASGVAPAIRHPNDKH</sequence>
<dbReference type="GO" id="GO:0003700">
    <property type="term" value="F:DNA-binding transcription factor activity"/>
    <property type="evidence" value="ECO:0007669"/>
    <property type="project" value="InterPro"/>
</dbReference>
<evidence type="ECO:0000256" key="2">
    <source>
        <dbReference type="SAM" id="Coils"/>
    </source>
</evidence>
<evidence type="ECO:0000313" key="5">
    <source>
        <dbReference type="EMBL" id="HIV09959.1"/>
    </source>
</evidence>
<dbReference type="CDD" id="cd01109">
    <property type="entry name" value="HTH_YyaN"/>
    <property type="match status" value="1"/>
</dbReference>
<evidence type="ECO:0000259" key="4">
    <source>
        <dbReference type="PROSITE" id="PS50937"/>
    </source>
</evidence>